<dbReference type="InterPro" id="IPR017850">
    <property type="entry name" value="Alkaline_phosphatase_core_sf"/>
</dbReference>
<proteinExistence type="inferred from homology"/>
<evidence type="ECO:0000259" key="2">
    <source>
        <dbReference type="Pfam" id="PF00884"/>
    </source>
</evidence>
<dbReference type="Proteomes" id="UP000596827">
    <property type="component" value="Unassembled WGS sequence"/>
</dbReference>
<keyword evidence="3" id="KW-0378">Hydrolase</keyword>
<comment type="caution">
    <text evidence="3">The sequence shown here is derived from an EMBL/GenBank/DDBJ whole genome shotgun (WGS) entry which is preliminary data.</text>
</comment>
<evidence type="ECO:0000313" key="4">
    <source>
        <dbReference type="Proteomes" id="UP000596827"/>
    </source>
</evidence>
<accession>A0A923S3S2</accession>
<dbReference type="InterPro" id="IPR000917">
    <property type="entry name" value="Sulfatase_N"/>
</dbReference>
<dbReference type="Gene3D" id="3.40.720.10">
    <property type="entry name" value="Alkaline Phosphatase, subunit A"/>
    <property type="match status" value="1"/>
</dbReference>
<evidence type="ECO:0000313" key="3">
    <source>
        <dbReference type="EMBL" id="MBC5766745.1"/>
    </source>
</evidence>
<comment type="similarity">
    <text evidence="1">Belongs to the sulfatase family.</text>
</comment>
<dbReference type="PANTHER" id="PTHR42693:SF33">
    <property type="entry name" value="ARYLSULFATASE"/>
    <property type="match status" value="1"/>
</dbReference>
<dbReference type="RefSeq" id="WP_187083220.1">
    <property type="nucleotide sequence ID" value="NZ_JACORU010000007.1"/>
</dbReference>
<dbReference type="GO" id="GO:0004065">
    <property type="term" value="F:arylsulfatase activity"/>
    <property type="evidence" value="ECO:0007669"/>
    <property type="project" value="TreeGrafter"/>
</dbReference>
<reference evidence="3" key="1">
    <citation type="submission" date="2020-08" db="EMBL/GenBank/DDBJ databases">
        <title>Ramlibacter sp. GTP1 16S ribosomal RNA gene genome sequencing and assembly.</title>
        <authorList>
            <person name="Kang M."/>
        </authorList>
    </citation>
    <scope>NUCLEOTIDE SEQUENCE</scope>
    <source>
        <strain evidence="3">GTP1</strain>
    </source>
</reference>
<dbReference type="AlphaFoldDB" id="A0A923S3S2"/>
<name>A0A923S3S2_9BURK</name>
<dbReference type="InterPro" id="IPR050738">
    <property type="entry name" value="Sulfatase"/>
</dbReference>
<dbReference type="PANTHER" id="PTHR42693">
    <property type="entry name" value="ARYLSULFATASE FAMILY MEMBER"/>
    <property type="match status" value="1"/>
</dbReference>
<organism evidence="3 4">
    <name type="scientific">Ramlibacter albus</name>
    <dbReference type="NCBI Taxonomy" id="2079448"/>
    <lineage>
        <taxon>Bacteria</taxon>
        <taxon>Pseudomonadati</taxon>
        <taxon>Pseudomonadota</taxon>
        <taxon>Betaproteobacteria</taxon>
        <taxon>Burkholderiales</taxon>
        <taxon>Comamonadaceae</taxon>
        <taxon>Ramlibacter</taxon>
    </lineage>
</organism>
<dbReference type="Pfam" id="PF00884">
    <property type="entry name" value="Sulfatase"/>
    <property type="match status" value="1"/>
</dbReference>
<sequence>MPAWKSCIHFPVRSAERRRESACTFRRLSPTHRGNTMNPSSIDRRKVLGALFLAPLAGCAGLDQPAPKKQPNFLFLLPDQHRFDWLSGNPGLPIKTPNLDWLAERGVRFAKAYCASATCAPSRAALAAGRDYDRCGVGGNWADYPSGQPTYYRKLRESGYHVAACGKLDLSKGSHDWGVDGRNRMQEWGFTEMVNNGGKGDAVTAWLRANKKPVEPYMAYLGAKDLAAVHAADTESRGGGRTTPREVQYSRTYPTPLSEDDYADNWVGRTAEGMLQRFPKDKPWHLVVNFSGPHDPMDITSAMEATVRGRTFAQPNANTQLAPEIHNTIRQNYTAMVENIDRWVGKLIEGVRQRGELDNTVFVYSSDHGEMLGDHDRWAKTVPYQPSVCVPLIVAGPGMVARRSDALVSMIDISATLLDYAGAQRPEGMTAQSLRPLLEGKSALHRTHVTSGLMGWRMVTDGRYKLIRGFDPAAQKTEADVYRAGNENQHKFVLFDLARDPLENVDIAAANPDIVARLAALLPAQNPDPNFGRAPRGTRPD</sequence>
<protein>
    <submittedName>
        <fullName evidence="3">Sulfatase-like hydrolase/transferase</fullName>
    </submittedName>
</protein>
<keyword evidence="4" id="KW-1185">Reference proteome</keyword>
<dbReference type="EMBL" id="JACORU010000007">
    <property type="protein sequence ID" value="MBC5766745.1"/>
    <property type="molecule type" value="Genomic_DNA"/>
</dbReference>
<feature type="domain" description="Sulfatase N-terminal" evidence="2">
    <location>
        <begin position="71"/>
        <end position="423"/>
    </location>
</feature>
<gene>
    <name evidence="3" type="ORF">H8R02_19935</name>
</gene>
<dbReference type="SUPFAM" id="SSF53649">
    <property type="entry name" value="Alkaline phosphatase-like"/>
    <property type="match status" value="1"/>
</dbReference>
<evidence type="ECO:0000256" key="1">
    <source>
        <dbReference type="ARBA" id="ARBA00008779"/>
    </source>
</evidence>